<gene>
    <name evidence="3" type="ORF">DV711_08295</name>
</gene>
<dbReference type="Pfam" id="PF03808">
    <property type="entry name" value="Glyco_tran_WecG"/>
    <property type="match status" value="1"/>
</dbReference>
<dbReference type="NCBIfam" id="TIGR00696">
    <property type="entry name" value="wecG_tagA_cpsF"/>
    <property type="match status" value="1"/>
</dbReference>
<evidence type="ECO:0000313" key="3">
    <source>
        <dbReference type="EMBL" id="RDE22581.1"/>
    </source>
</evidence>
<dbReference type="OrthoDB" id="9808602at2"/>
<evidence type="ECO:0000256" key="1">
    <source>
        <dbReference type="ARBA" id="ARBA00022676"/>
    </source>
</evidence>
<dbReference type="PANTHER" id="PTHR34136:SF1">
    <property type="entry name" value="UDP-N-ACETYL-D-MANNOSAMINURONIC ACID TRANSFERASE"/>
    <property type="match status" value="1"/>
</dbReference>
<dbReference type="AlphaFoldDB" id="A0A369WM80"/>
<keyword evidence="1" id="KW-0328">Glycosyltransferase</keyword>
<dbReference type="Proteomes" id="UP000253769">
    <property type="component" value="Unassembled WGS sequence"/>
</dbReference>
<keyword evidence="4" id="KW-1185">Reference proteome</keyword>
<evidence type="ECO:0000313" key="4">
    <source>
        <dbReference type="Proteomes" id="UP000253769"/>
    </source>
</evidence>
<organism evidence="3 4">
    <name type="scientific">Motiliproteus coralliicola</name>
    <dbReference type="NCBI Taxonomy" id="2283196"/>
    <lineage>
        <taxon>Bacteria</taxon>
        <taxon>Pseudomonadati</taxon>
        <taxon>Pseudomonadota</taxon>
        <taxon>Gammaproteobacteria</taxon>
        <taxon>Oceanospirillales</taxon>
        <taxon>Oceanospirillaceae</taxon>
        <taxon>Motiliproteus</taxon>
    </lineage>
</organism>
<dbReference type="GO" id="GO:0016758">
    <property type="term" value="F:hexosyltransferase activity"/>
    <property type="evidence" value="ECO:0007669"/>
    <property type="project" value="TreeGrafter"/>
</dbReference>
<keyword evidence="2 3" id="KW-0808">Transferase</keyword>
<proteinExistence type="predicted"/>
<evidence type="ECO:0000256" key="2">
    <source>
        <dbReference type="ARBA" id="ARBA00022679"/>
    </source>
</evidence>
<dbReference type="CDD" id="cd06533">
    <property type="entry name" value="Glyco_transf_WecG_TagA"/>
    <property type="match status" value="1"/>
</dbReference>
<dbReference type="RefSeq" id="WP_114695214.1">
    <property type="nucleotide sequence ID" value="NZ_QQOH01000002.1"/>
</dbReference>
<dbReference type="EMBL" id="QQOH01000002">
    <property type="protein sequence ID" value="RDE22581.1"/>
    <property type="molecule type" value="Genomic_DNA"/>
</dbReference>
<accession>A0A369WM80</accession>
<name>A0A369WM80_9GAMM</name>
<dbReference type="InterPro" id="IPR004629">
    <property type="entry name" value="WecG_TagA_CpsF"/>
</dbReference>
<reference evidence="3 4" key="1">
    <citation type="submission" date="2018-07" db="EMBL/GenBank/DDBJ databases">
        <title>Motiliproteus coralliicola sp. nov., a bacterium isolated from Coral.</title>
        <authorList>
            <person name="Wang G."/>
        </authorList>
    </citation>
    <scope>NUCLEOTIDE SEQUENCE [LARGE SCALE GENOMIC DNA]</scope>
    <source>
        <strain evidence="3 4">C34</strain>
    </source>
</reference>
<comment type="caution">
    <text evidence="3">The sequence shown here is derived from an EMBL/GenBank/DDBJ whole genome shotgun (WGS) entry which is preliminary data.</text>
</comment>
<protein>
    <submittedName>
        <fullName evidence="3">Glycosyltransferase</fullName>
    </submittedName>
</protein>
<sequence>MFFNRLCSQFSLTSPAIYTFVNPYSYGVLRESKFSFDKSTGVFVDGIGLVWVLRLLGLRVSRKSFDMTSLAPQVFTEAASRGLDVCLVGSGDNEICSASGKISAQFEGLKLSIVRNGYFSKGDRETFLQQLVIESPAVVVVGMGSPLQERFLADLWELGWRGVGFTCGGFFHQTASSKNIDYYPYWIDRLNLRWLYRMYDEPKLIRRYLIDYPKNITLLLYDFYKYKR</sequence>
<dbReference type="PANTHER" id="PTHR34136">
    <property type="match status" value="1"/>
</dbReference>